<sequence length="201" mass="24291">MRYGGEYFFEYKDIYCLLDNDRITSVLQEMKVSPEKQITYFHALPGLHEIEREIQNYLVSMYKKDKDVFVDKYYNNEYYDEYAQNMLIYYLRGYAYKVKKACYNEYFNKDNHRYGLSNIYTRVFNIDSDHYTISLFTVNKFLFYNKIKFNGHIYFSIKDIYRVNGSLTNFFVELKNNVTINFNANYVNVYVSRSNSTNDGV</sequence>
<dbReference type="Proteomes" id="UP000306409">
    <property type="component" value="Chromosome"/>
</dbReference>
<dbReference type="RefSeq" id="WP_137696595.1">
    <property type="nucleotide sequence ID" value="NZ_CP061336.1"/>
</dbReference>
<gene>
    <name evidence="1" type="ORF">EHE19_007110</name>
</gene>
<proteinExistence type="predicted"/>
<reference evidence="1 2" key="1">
    <citation type="submission" date="2020-09" db="EMBL/GenBank/DDBJ databases">
        <title>Characterization and genome sequencing of Ruminiclostridium sp. nov. MA18.</title>
        <authorList>
            <person name="Rettenmaier R."/>
            <person name="Kowollik M.-L."/>
            <person name="Liebl W."/>
            <person name="Zverlov V."/>
        </authorList>
    </citation>
    <scope>NUCLEOTIDE SEQUENCE [LARGE SCALE GENOMIC DNA]</scope>
    <source>
        <strain evidence="1 2">MA18</strain>
    </source>
</reference>
<name>A0A4U7JK49_9FIRM</name>
<accession>A0A4U7JK49</accession>
<keyword evidence="2" id="KW-1185">Reference proteome</keyword>
<evidence type="ECO:0000313" key="1">
    <source>
        <dbReference type="EMBL" id="QNU68184.1"/>
    </source>
</evidence>
<dbReference type="EMBL" id="CP061336">
    <property type="protein sequence ID" value="QNU68184.1"/>
    <property type="molecule type" value="Genomic_DNA"/>
</dbReference>
<dbReference type="KEGG" id="rher:EHE19_007110"/>
<evidence type="ECO:0000313" key="2">
    <source>
        <dbReference type="Proteomes" id="UP000306409"/>
    </source>
</evidence>
<protein>
    <submittedName>
        <fullName evidence="1">Uncharacterized protein</fullName>
    </submittedName>
</protein>
<organism evidence="1 2">
    <name type="scientific">Ruminiclostridium herbifermentans</name>
    <dbReference type="NCBI Taxonomy" id="2488810"/>
    <lineage>
        <taxon>Bacteria</taxon>
        <taxon>Bacillati</taxon>
        <taxon>Bacillota</taxon>
        <taxon>Clostridia</taxon>
        <taxon>Eubacteriales</taxon>
        <taxon>Oscillospiraceae</taxon>
        <taxon>Ruminiclostridium</taxon>
    </lineage>
</organism>
<dbReference type="AlphaFoldDB" id="A0A4U7JK49"/>